<keyword evidence="4" id="KW-0812">Transmembrane</keyword>
<evidence type="ECO:0000256" key="7">
    <source>
        <dbReference type="ARBA" id="ARBA00023114"/>
    </source>
</evidence>
<dbReference type="InterPro" id="IPR023614">
    <property type="entry name" value="Porin_dom_sf"/>
</dbReference>
<evidence type="ECO:0000313" key="12">
    <source>
        <dbReference type="EMBL" id="ABI25246.1"/>
    </source>
</evidence>
<dbReference type="InterPro" id="IPR033900">
    <property type="entry name" value="Gram_neg_porin_domain"/>
</dbReference>
<dbReference type="HOGENOM" id="CLU_058202_1_1_6"/>
<keyword evidence="9" id="KW-0998">Cell outer membrane</keyword>
<evidence type="ECO:0000256" key="9">
    <source>
        <dbReference type="ARBA" id="ARBA00023237"/>
    </source>
</evidence>
<dbReference type="Gene3D" id="2.40.160.10">
    <property type="entry name" value="Porin"/>
    <property type="match status" value="1"/>
</dbReference>
<dbReference type="InterPro" id="IPR050298">
    <property type="entry name" value="Gram-neg_bact_OMP"/>
</dbReference>
<keyword evidence="7" id="KW-0626">Porin</keyword>
<keyword evidence="6" id="KW-0406">Ion transport</keyword>
<dbReference type="eggNOG" id="COG3203">
    <property type="taxonomic scope" value="Bacteria"/>
</dbReference>
<proteinExistence type="predicted"/>
<evidence type="ECO:0000259" key="11">
    <source>
        <dbReference type="Pfam" id="PF13609"/>
    </source>
</evidence>
<evidence type="ECO:0000256" key="5">
    <source>
        <dbReference type="ARBA" id="ARBA00022729"/>
    </source>
</evidence>
<dbReference type="GO" id="GO:0006811">
    <property type="term" value="P:monoatomic ion transport"/>
    <property type="evidence" value="ECO:0007669"/>
    <property type="project" value="UniProtKB-KW"/>
</dbReference>
<keyword evidence="3" id="KW-1134">Transmembrane beta strand</keyword>
<gene>
    <name evidence="12" type="primary">ompH</name>
    <name evidence="12" type="ordered locus">HS_0971</name>
</gene>
<reference evidence="12" key="1">
    <citation type="submission" date="2006-08" db="EMBL/GenBank/DDBJ databases">
        <title>Complete genome sequence of Haemophilus somnus 129PT.</title>
        <authorList>
            <person name="Copeland A."/>
            <person name="Lucas S."/>
            <person name="Lapidus A."/>
            <person name="Barry K."/>
            <person name="Glavina del Rio T."/>
            <person name="Hammon N."/>
            <person name="Dalin E."/>
            <person name="Tice H."/>
            <person name="Pitluck S."/>
            <person name="Brettin T.S."/>
            <person name="Bruce D."/>
            <person name="Challacombe J.F."/>
            <person name="Chertkov O."/>
            <person name="Detter J.C."/>
            <person name="Gilna P."/>
            <person name="Han S."/>
            <person name="Misra M."/>
            <person name="Tapia R."/>
            <person name="Thayer N.N."/>
            <person name="Xie G."/>
            <person name="Inzana T.J."/>
            <person name="Duncan A.J."/>
            <person name="Siddaramppa S."/>
            <person name="Richardson P."/>
        </authorList>
    </citation>
    <scope>NUCLEOTIDE SEQUENCE</scope>
    <source>
        <strain evidence="12">129PT</strain>
    </source>
</reference>
<dbReference type="SUPFAM" id="SSF56935">
    <property type="entry name" value="Porins"/>
    <property type="match status" value="1"/>
</dbReference>
<protein>
    <submittedName>
        <fullName evidence="12">Outer membrane protein, ompH family</fullName>
    </submittedName>
</protein>
<feature type="signal peptide" evidence="10">
    <location>
        <begin position="1"/>
        <end position="19"/>
    </location>
</feature>
<dbReference type="GO" id="GO:0046930">
    <property type="term" value="C:pore complex"/>
    <property type="evidence" value="ECO:0007669"/>
    <property type="project" value="UniProtKB-KW"/>
</dbReference>
<organism evidence="12">
    <name type="scientific">Histophilus somni (strain 129Pt)</name>
    <name type="common">Haemophilus somnus</name>
    <dbReference type="NCBI Taxonomy" id="205914"/>
    <lineage>
        <taxon>Bacteria</taxon>
        <taxon>Pseudomonadati</taxon>
        <taxon>Pseudomonadota</taxon>
        <taxon>Gammaproteobacteria</taxon>
        <taxon>Pasteurellales</taxon>
        <taxon>Pasteurellaceae</taxon>
        <taxon>Histophilus</taxon>
    </lineage>
</organism>
<dbReference type="EMBL" id="CP000436">
    <property type="protein sequence ID" value="ABI25246.1"/>
    <property type="molecule type" value="Genomic_DNA"/>
</dbReference>
<dbReference type="AlphaFoldDB" id="Q0I394"/>
<evidence type="ECO:0000256" key="8">
    <source>
        <dbReference type="ARBA" id="ARBA00023136"/>
    </source>
</evidence>
<dbReference type="GO" id="GO:0015288">
    <property type="term" value="F:porin activity"/>
    <property type="evidence" value="ECO:0007669"/>
    <property type="project" value="UniProtKB-KW"/>
</dbReference>
<keyword evidence="5 10" id="KW-0732">Signal</keyword>
<dbReference type="KEGG" id="hso:HS_0971"/>
<keyword evidence="8" id="KW-0472">Membrane</keyword>
<dbReference type="CDD" id="cd00342">
    <property type="entry name" value="gram_neg_porins"/>
    <property type="match status" value="1"/>
</dbReference>
<dbReference type="Pfam" id="PF13609">
    <property type="entry name" value="Porin_4"/>
    <property type="match status" value="1"/>
</dbReference>
<evidence type="ECO:0000256" key="1">
    <source>
        <dbReference type="ARBA" id="ARBA00004571"/>
    </source>
</evidence>
<keyword evidence="2" id="KW-0813">Transport</keyword>
<evidence type="ECO:0000256" key="10">
    <source>
        <dbReference type="SAM" id="SignalP"/>
    </source>
</evidence>
<feature type="domain" description="Porin" evidence="11">
    <location>
        <begin position="7"/>
        <end position="303"/>
    </location>
</feature>
<dbReference type="PANTHER" id="PTHR34501:SF2">
    <property type="entry name" value="OUTER MEMBRANE PORIN F-RELATED"/>
    <property type="match status" value="1"/>
</dbReference>
<sequence length="316" mass="34670">MKKTLVALAVAAVAASASATTVYNQNGTKVEVGGRLDVMLGKFGKDQRADLRNNDSRLEFKVEHEIQNGLKALGFYRLGLGKKDSDRSFDDIETKKLWLGLEQDGVGRVTFGKQDTTADAVQMNDHAYIFGGNNNLVDSGDKVISFRSADWKLAEGQTLGFGLDYGFGSSKKENKDNTYGVSAFYAGQFGDFTAGLNAGYTFEKMVDGKKTKSWRVATQAGFGPASFGVEYGQSKKPDNVKEKSLLVGAKYGVLPDVSNLYAQYQHNKKGNEKAEKVYIVGADYAFNKNVVAYAEFANKRQDDKENKYAAGLRVYF</sequence>
<comment type="subcellular location">
    <subcellularLocation>
        <location evidence="1">Cell outer membrane</location>
        <topology evidence="1">Multi-pass membrane protein</topology>
    </subcellularLocation>
</comment>
<evidence type="ECO:0000256" key="2">
    <source>
        <dbReference type="ARBA" id="ARBA00022448"/>
    </source>
</evidence>
<evidence type="ECO:0000256" key="4">
    <source>
        <dbReference type="ARBA" id="ARBA00022692"/>
    </source>
</evidence>
<name>Q0I394_HISS1</name>
<feature type="chain" id="PRO_5004173516" evidence="10">
    <location>
        <begin position="20"/>
        <end position="316"/>
    </location>
</feature>
<dbReference type="PANTHER" id="PTHR34501">
    <property type="entry name" value="PROTEIN YDDL-RELATED"/>
    <property type="match status" value="1"/>
</dbReference>
<evidence type="ECO:0000256" key="3">
    <source>
        <dbReference type="ARBA" id="ARBA00022452"/>
    </source>
</evidence>
<dbReference type="GO" id="GO:0009279">
    <property type="term" value="C:cell outer membrane"/>
    <property type="evidence" value="ECO:0007669"/>
    <property type="project" value="UniProtKB-SubCell"/>
</dbReference>
<accession>Q0I394</accession>
<evidence type="ECO:0000256" key="6">
    <source>
        <dbReference type="ARBA" id="ARBA00023065"/>
    </source>
</evidence>